<protein>
    <submittedName>
        <fullName evidence="2">Putative ATP-dependent RNA helicase DHX37</fullName>
    </submittedName>
</protein>
<keyword evidence="3" id="KW-1185">Reference proteome</keyword>
<accession>A0A4Z2HPY2</accession>
<comment type="caution">
    <text evidence="2">The sequence shown here is derived from an EMBL/GenBank/DDBJ whole genome shotgun (WGS) entry which is preliminary data.</text>
</comment>
<dbReference type="OrthoDB" id="10025033at2759"/>
<evidence type="ECO:0000313" key="2">
    <source>
        <dbReference type="EMBL" id="TNN66832.1"/>
    </source>
</evidence>
<reference evidence="2 3" key="1">
    <citation type="submission" date="2019-03" db="EMBL/GenBank/DDBJ databases">
        <title>First draft genome of Liparis tanakae, snailfish: a comprehensive survey of snailfish specific genes.</title>
        <authorList>
            <person name="Kim W."/>
            <person name="Song I."/>
            <person name="Jeong J.-H."/>
            <person name="Kim D."/>
            <person name="Kim S."/>
            <person name="Ryu S."/>
            <person name="Song J.Y."/>
            <person name="Lee S.K."/>
        </authorList>
    </citation>
    <scope>NUCLEOTIDE SEQUENCE [LARGE SCALE GENOMIC DNA]</scope>
    <source>
        <tissue evidence="2">Muscle</tissue>
    </source>
</reference>
<keyword evidence="2" id="KW-0067">ATP-binding</keyword>
<evidence type="ECO:0000313" key="3">
    <source>
        <dbReference type="Proteomes" id="UP000314294"/>
    </source>
</evidence>
<keyword evidence="2" id="KW-0378">Hydrolase</keyword>
<gene>
    <name evidence="2" type="primary">DHX37_3</name>
    <name evidence="2" type="ORF">EYF80_022901</name>
</gene>
<evidence type="ECO:0000259" key="1">
    <source>
        <dbReference type="Pfam" id="PF23362"/>
    </source>
</evidence>
<dbReference type="GO" id="GO:0004386">
    <property type="term" value="F:helicase activity"/>
    <property type="evidence" value="ECO:0007669"/>
    <property type="project" value="UniProtKB-KW"/>
</dbReference>
<dbReference type="Pfam" id="PF23362">
    <property type="entry name" value="DHX37_C"/>
    <property type="match status" value="1"/>
</dbReference>
<proteinExistence type="predicted"/>
<dbReference type="AlphaFoldDB" id="A0A4Z2HPY2"/>
<organism evidence="2 3">
    <name type="scientific">Liparis tanakae</name>
    <name type="common">Tanaka's snailfish</name>
    <dbReference type="NCBI Taxonomy" id="230148"/>
    <lineage>
        <taxon>Eukaryota</taxon>
        <taxon>Metazoa</taxon>
        <taxon>Chordata</taxon>
        <taxon>Craniata</taxon>
        <taxon>Vertebrata</taxon>
        <taxon>Euteleostomi</taxon>
        <taxon>Actinopterygii</taxon>
        <taxon>Neopterygii</taxon>
        <taxon>Teleostei</taxon>
        <taxon>Neoteleostei</taxon>
        <taxon>Acanthomorphata</taxon>
        <taxon>Eupercaria</taxon>
        <taxon>Perciformes</taxon>
        <taxon>Cottioidei</taxon>
        <taxon>Cottales</taxon>
        <taxon>Liparidae</taxon>
        <taxon>Liparis</taxon>
    </lineage>
</organism>
<feature type="domain" description="ATP-dependent RNA helicase DHX37-like C-terminal" evidence="1">
    <location>
        <begin position="109"/>
        <end position="185"/>
    </location>
</feature>
<dbReference type="InterPro" id="IPR056371">
    <property type="entry name" value="DHX37-like_C"/>
</dbReference>
<keyword evidence="2" id="KW-0547">Nucleotide-binding</keyword>
<dbReference type="EMBL" id="SRLO01000213">
    <property type="protein sequence ID" value="TNN66832.1"/>
    <property type="molecule type" value="Genomic_DNA"/>
</dbReference>
<name>A0A4Z2HPY2_9TELE</name>
<dbReference type="Proteomes" id="UP000314294">
    <property type="component" value="Unassembled WGS sequence"/>
</dbReference>
<keyword evidence="2" id="KW-0347">Helicase</keyword>
<sequence length="186" mass="21033">MPFLICQVSGLELCELIGVDSSPSPSGVSAVEAEWIPELLPQYCHPGAPLDSPPPWFSQSSGTIRCHRASTFYRVGWQLPAVEKEYPDDLERYKLFSRFLLEGQVCPELRKHSSHLLSNPSIMLKSWAKLQPRTEALLASLLSERVDSRDALLSVWKTEDKFLLSAYCQWLPEALHQEVAKSWPPL</sequence>